<keyword evidence="7" id="KW-0137">Centromere</keyword>
<dbReference type="PANTHER" id="PTHR31345:SF3">
    <property type="entry name" value="CENTROMERE PROTEIN Q"/>
    <property type="match status" value="1"/>
</dbReference>
<comment type="similarity">
    <text evidence="3">Belongs to the CENP-Q/OKP1 family.</text>
</comment>
<keyword evidence="11" id="KW-1185">Reference proteome</keyword>
<dbReference type="GO" id="GO:0000775">
    <property type="term" value="C:chromosome, centromeric region"/>
    <property type="evidence" value="ECO:0007669"/>
    <property type="project" value="UniProtKB-SubCell"/>
</dbReference>
<evidence type="ECO:0000256" key="7">
    <source>
        <dbReference type="ARBA" id="ARBA00023328"/>
    </source>
</evidence>
<dbReference type="EMBL" id="JAFHDT010000004">
    <property type="protein sequence ID" value="KAI7811546.1"/>
    <property type="molecule type" value="Genomic_DNA"/>
</dbReference>
<evidence type="ECO:0000256" key="3">
    <source>
        <dbReference type="ARBA" id="ARBA00008191"/>
    </source>
</evidence>
<keyword evidence="6" id="KW-0539">Nucleus</keyword>
<evidence type="ECO:0000256" key="5">
    <source>
        <dbReference type="ARBA" id="ARBA00022454"/>
    </source>
</evidence>
<dbReference type="AlphaFoldDB" id="A0A9W7X0R2"/>
<dbReference type="OrthoDB" id="8927710at2759"/>
<accession>A0A9W7X0R2</accession>
<evidence type="ECO:0000256" key="6">
    <source>
        <dbReference type="ARBA" id="ARBA00023242"/>
    </source>
</evidence>
<proteinExistence type="inferred from homology"/>
<sequence length="259" mass="29122">MKTSRGSGRASTQGPRRAAERKTNVRSQKSKPSAADSHPGQSQKNGAVARNTKSQQSWKPLTKSSLLALENMLGLSFLSVLTLKNKDKEESQKHLNLLKNQFLAQCAQLSVPPRKYGDIINVSYQFKAESKKSEQSKKTLEALEENTRSIVGTLEEMEVKMDRLEEKCRILRSRIEEEEENAQEILQLPNQTVLRLPVLPPRPANEPSLQEHMMKMVANPSALVKALQTDLVVEDVRTFLTLAHKQVDAVQTNRNTLLD</sequence>
<organism evidence="10 11">
    <name type="scientific">Triplophysa rosa</name>
    <name type="common">Cave loach</name>
    <dbReference type="NCBI Taxonomy" id="992332"/>
    <lineage>
        <taxon>Eukaryota</taxon>
        <taxon>Metazoa</taxon>
        <taxon>Chordata</taxon>
        <taxon>Craniata</taxon>
        <taxon>Vertebrata</taxon>
        <taxon>Euteleostomi</taxon>
        <taxon>Actinopterygii</taxon>
        <taxon>Neopterygii</taxon>
        <taxon>Teleostei</taxon>
        <taxon>Ostariophysi</taxon>
        <taxon>Cypriniformes</taxon>
        <taxon>Nemacheilidae</taxon>
        <taxon>Triplophysa</taxon>
    </lineage>
</organism>
<evidence type="ECO:0000313" key="11">
    <source>
        <dbReference type="Proteomes" id="UP001059041"/>
    </source>
</evidence>
<feature type="compositionally biased region" description="Polar residues" evidence="9">
    <location>
        <begin position="1"/>
        <end position="14"/>
    </location>
</feature>
<dbReference type="GO" id="GO:0005634">
    <property type="term" value="C:nucleus"/>
    <property type="evidence" value="ECO:0007669"/>
    <property type="project" value="UniProtKB-SubCell"/>
</dbReference>
<evidence type="ECO:0000256" key="1">
    <source>
        <dbReference type="ARBA" id="ARBA00004123"/>
    </source>
</evidence>
<name>A0A9W7X0R2_TRIRA</name>
<comment type="subcellular location">
    <subcellularLocation>
        <location evidence="2">Chromosome</location>
        <location evidence="2">Centromere</location>
    </subcellularLocation>
    <subcellularLocation>
        <location evidence="1">Nucleus</location>
    </subcellularLocation>
</comment>
<comment type="caution">
    <text evidence="10">The sequence shown here is derived from an EMBL/GenBank/DDBJ whole genome shotgun (WGS) entry which is preliminary data.</text>
</comment>
<feature type="coiled-coil region" evidence="8">
    <location>
        <begin position="126"/>
        <end position="188"/>
    </location>
</feature>
<feature type="compositionally biased region" description="Polar residues" evidence="9">
    <location>
        <begin position="39"/>
        <end position="57"/>
    </location>
</feature>
<dbReference type="InterPro" id="IPR025212">
    <property type="entry name" value="CAD_CENP-Q"/>
</dbReference>
<evidence type="ECO:0000256" key="2">
    <source>
        <dbReference type="ARBA" id="ARBA00004584"/>
    </source>
</evidence>
<protein>
    <recommendedName>
        <fullName evidence="4">Centromere protein Q</fullName>
    </recommendedName>
</protein>
<dbReference type="PANTHER" id="PTHR31345">
    <property type="entry name" value="CENTROMERE PROTEIN Q"/>
    <property type="match status" value="1"/>
</dbReference>
<evidence type="ECO:0000313" key="10">
    <source>
        <dbReference type="EMBL" id="KAI7811546.1"/>
    </source>
</evidence>
<feature type="region of interest" description="Disordered" evidence="9">
    <location>
        <begin position="1"/>
        <end position="57"/>
    </location>
</feature>
<reference evidence="10" key="1">
    <citation type="submission" date="2021-02" db="EMBL/GenBank/DDBJ databases">
        <title>Comparative genomics reveals that relaxation of natural selection precedes convergent phenotypic evolution of cavefish.</title>
        <authorList>
            <person name="Peng Z."/>
        </authorList>
    </citation>
    <scope>NUCLEOTIDE SEQUENCE</scope>
    <source>
        <tissue evidence="10">Muscle</tissue>
    </source>
</reference>
<dbReference type="Proteomes" id="UP001059041">
    <property type="component" value="Linkage Group LG4"/>
</dbReference>
<keyword evidence="5" id="KW-0158">Chromosome</keyword>
<evidence type="ECO:0000256" key="4">
    <source>
        <dbReference type="ARBA" id="ARBA00016397"/>
    </source>
</evidence>
<keyword evidence="8" id="KW-0175">Coiled coil</keyword>
<dbReference type="Pfam" id="PF13094">
    <property type="entry name" value="CENP-Q"/>
    <property type="match status" value="1"/>
</dbReference>
<evidence type="ECO:0000256" key="8">
    <source>
        <dbReference type="SAM" id="Coils"/>
    </source>
</evidence>
<gene>
    <name evidence="10" type="ORF">IRJ41_025757</name>
</gene>
<evidence type="ECO:0000256" key="9">
    <source>
        <dbReference type="SAM" id="MobiDB-lite"/>
    </source>
</evidence>